<dbReference type="InterPro" id="IPR050767">
    <property type="entry name" value="Sel1_AlgK"/>
</dbReference>
<dbReference type="Gene3D" id="1.25.40.10">
    <property type="entry name" value="Tetratricopeptide repeat domain"/>
    <property type="match status" value="2"/>
</dbReference>
<dbReference type="EMBL" id="JAEPRD010000013">
    <property type="protein sequence ID" value="KAG2210065.1"/>
    <property type="molecule type" value="Genomic_DNA"/>
</dbReference>
<keyword evidence="3" id="KW-1185">Reference proteome</keyword>
<dbReference type="PANTHER" id="PTHR11102:SF160">
    <property type="entry name" value="ERAD-ASSOCIATED E3 UBIQUITIN-PROTEIN LIGASE COMPONENT HRD3"/>
    <property type="match status" value="1"/>
</dbReference>
<dbReference type="Proteomes" id="UP000603453">
    <property type="component" value="Unassembled WGS sequence"/>
</dbReference>
<evidence type="ECO:0000313" key="2">
    <source>
        <dbReference type="EMBL" id="KAG2210065.1"/>
    </source>
</evidence>
<gene>
    <name evidence="2" type="ORF">INT47_003501</name>
</gene>
<dbReference type="PANTHER" id="PTHR11102">
    <property type="entry name" value="SEL-1-LIKE PROTEIN"/>
    <property type="match status" value="1"/>
</dbReference>
<dbReference type="SUPFAM" id="SSF81901">
    <property type="entry name" value="HCP-like"/>
    <property type="match status" value="2"/>
</dbReference>
<evidence type="ECO:0008006" key="4">
    <source>
        <dbReference type="Google" id="ProtNLM"/>
    </source>
</evidence>
<accession>A0A8H7V7H0</accession>
<evidence type="ECO:0000256" key="1">
    <source>
        <dbReference type="ARBA" id="ARBA00038101"/>
    </source>
</evidence>
<dbReference type="InterPro" id="IPR011990">
    <property type="entry name" value="TPR-like_helical_dom_sf"/>
</dbReference>
<name>A0A8H7V7H0_9FUNG</name>
<comment type="similarity">
    <text evidence="1">Belongs to the sel-1 family.</text>
</comment>
<dbReference type="InterPro" id="IPR006597">
    <property type="entry name" value="Sel1-like"/>
</dbReference>
<proteinExistence type="inferred from homology"/>
<protein>
    <recommendedName>
        <fullName evidence="4">Sel1 repeat family protein</fullName>
    </recommendedName>
</protein>
<organism evidence="2 3">
    <name type="scientific">Mucor saturninus</name>
    <dbReference type="NCBI Taxonomy" id="64648"/>
    <lineage>
        <taxon>Eukaryota</taxon>
        <taxon>Fungi</taxon>
        <taxon>Fungi incertae sedis</taxon>
        <taxon>Mucoromycota</taxon>
        <taxon>Mucoromycotina</taxon>
        <taxon>Mucoromycetes</taxon>
        <taxon>Mucorales</taxon>
        <taxon>Mucorineae</taxon>
        <taxon>Mucoraceae</taxon>
        <taxon>Mucor</taxon>
    </lineage>
</organism>
<comment type="caution">
    <text evidence="2">The sequence shown here is derived from an EMBL/GenBank/DDBJ whole genome shotgun (WGS) entry which is preliminary data.</text>
</comment>
<sequence>MMKISYKLQDFPDPGDRFIQKGIHDMNNGNLTNALDQFEKASVYNNEYGLVFAAIFNLMGFGLAKSDARKAIEYFNRAASEYENNVAQYMMGMIYSEGEEGAEKNFKLTSTWLRKAANNGWTNSALQLAHSYRTGMYGKKDRNKALSFYEKVVRDDNTTSRQIVDETPCLFGNLNFEVDLSQIPFKLMESLRKATAIGPISPVLFAKEIQLVSDQEKKLFQQLVFWDTMIIEKKRQHSFAYYGIAALHLGSDNTNPAFSPEKGVYWLEKSAEKGNYIACATLGNIYEQGMVERKSYTKAIEWYFTSLELGGGGHGLIQDKSKAKSIYINLALSGHPEATKKLQTLNKEESQSQRWTIFKS</sequence>
<evidence type="ECO:0000313" key="3">
    <source>
        <dbReference type="Proteomes" id="UP000603453"/>
    </source>
</evidence>
<dbReference type="SMART" id="SM00671">
    <property type="entry name" value="SEL1"/>
    <property type="match status" value="5"/>
</dbReference>
<dbReference type="Pfam" id="PF08238">
    <property type="entry name" value="Sel1"/>
    <property type="match status" value="5"/>
</dbReference>
<reference evidence="2" key="1">
    <citation type="submission" date="2020-12" db="EMBL/GenBank/DDBJ databases">
        <title>Metabolic potential, ecology and presence of endohyphal bacteria is reflected in genomic diversity of Mucoromycotina.</title>
        <authorList>
            <person name="Muszewska A."/>
            <person name="Okrasinska A."/>
            <person name="Steczkiewicz K."/>
            <person name="Drgas O."/>
            <person name="Orlowska M."/>
            <person name="Perlinska-Lenart U."/>
            <person name="Aleksandrzak-Piekarczyk T."/>
            <person name="Szatraj K."/>
            <person name="Zielenkiewicz U."/>
            <person name="Pilsyk S."/>
            <person name="Malc E."/>
            <person name="Mieczkowski P."/>
            <person name="Kruszewska J.S."/>
            <person name="Biernat P."/>
            <person name="Pawlowska J."/>
        </authorList>
    </citation>
    <scope>NUCLEOTIDE SEQUENCE</scope>
    <source>
        <strain evidence="2">WA0000017839</strain>
    </source>
</reference>
<dbReference type="AlphaFoldDB" id="A0A8H7V7H0"/>